<evidence type="ECO:0000256" key="5">
    <source>
        <dbReference type="ARBA" id="ARBA00022723"/>
    </source>
</evidence>
<dbReference type="SUPFAM" id="SSF48264">
    <property type="entry name" value="Cytochrome P450"/>
    <property type="match status" value="1"/>
</dbReference>
<evidence type="ECO:0000313" key="13">
    <source>
        <dbReference type="EMBL" id="THG13452.1"/>
    </source>
</evidence>
<keyword evidence="5 11" id="KW-0479">Metal-binding</keyword>
<protein>
    <recommendedName>
        <fullName evidence="15">Cytochrome P450</fullName>
    </recommendedName>
</protein>
<dbReference type="InterPro" id="IPR002403">
    <property type="entry name" value="Cyt_P450_E_grp-IV"/>
</dbReference>
<evidence type="ECO:0000256" key="11">
    <source>
        <dbReference type="PIRSR" id="PIRSR602403-1"/>
    </source>
</evidence>
<evidence type="ECO:0000256" key="3">
    <source>
        <dbReference type="ARBA" id="ARBA00022617"/>
    </source>
</evidence>
<dbReference type="GO" id="GO:0016705">
    <property type="term" value="F:oxidoreductase activity, acting on paired donors, with incorporation or reduction of molecular oxygen"/>
    <property type="evidence" value="ECO:0007669"/>
    <property type="project" value="InterPro"/>
</dbReference>
<comment type="similarity">
    <text evidence="2 12">Belongs to the cytochrome P450 family.</text>
</comment>
<name>A0A4S4EB80_CAMSN</name>
<organism evidence="13 14">
    <name type="scientific">Camellia sinensis var. sinensis</name>
    <name type="common">China tea</name>
    <dbReference type="NCBI Taxonomy" id="542762"/>
    <lineage>
        <taxon>Eukaryota</taxon>
        <taxon>Viridiplantae</taxon>
        <taxon>Streptophyta</taxon>
        <taxon>Embryophyta</taxon>
        <taxon>Tracheophyta</taxon>
        <taxon>Spermatophyta</taxon>
        <taxon>Magnoliopsida</taxon>
        <taxon>eudicotyledons</taxon>
        <taxon>Gunneridae</taxon>
        <taxon>Pentapetalae</taxon>
        <taxon>asterids</taxon>
        <taxon>Ericales</taxon>
        <taxon>Theaceae</taxon>
        <taxon>Camellia</taxon>
    </lineage>
</organism>
<comment type="subcellular location">
    <subcellularLocation>
        <location evidence="1">Membrane</location>
    </subcellularLocation>
</comment>
<dbReference type="PRINTS" id="PR00465">
    <property type="entry name" value="EP450IV"/>
</dbReference>
<comment type="caution">
    <text evidence="13">The sequence shown here is derived from an EMBL/GenBank/DDBJ whole genome shotgun (WGS) entry which is preliminary data.</text>
</comment>
<dbReference type="GO" id="GO:0005506">
    <property type="term" value="F:iron ion binding"/>
    <property type="evidence" value="ECO:0007669"/>
    <property type="project" value="InterPro"/>
</dbReference>
<evidence type="ECO:0000256" key="1">
    <source>
        <dbReference type="ARBA" id="ARBA00004370"/>
    </source>
</evidence>
<dbReference type="PROSITE" id="PS00086">
    <property type="entry name" value="CYTOCHROME_P450"/>
    <property type="match status" value="1"/>
</dbReference>
<dbReference type="AlphaFoldDB" id="A0A4S4EB80"/>
<keyword evidence="3 11" id="KW-0349">Heme</keyword>
<dbReference type="Proteomes" id="UP000306102">
    <property type="component" value="Unassembled WGS sequence"/>
</dbReference>
<reference evidence="13 14" key="1">
    <citation type="journal article" date="2018" name="Proc. Natl. Acad. Sci. U.S.A.">
        <title>Draft genome sequence of Camellia sinensis var. sinensis provides insights into the evolution of the tea genome and tea quality.</title>
        <authorList>
            <person name="Wei C."/>
            <person name="Yang H."/>
            <person name="Wang S."/>
            <person name="Zhao J."/>
            <person name="Liu C."/>
            <person name="Gao L."/>
            <person name="Xia E."/>
            <person name="Lu Y."/>
            <person name="Tai Y."/>
            <person name="She G."/>
            <person name="Sun J."/>
            <person name="Cao H."/>
            <person name="Tong W."/>
            <person name="Gao Q."/>
            <person name="Li Y."/>
            <person name="Deng W."/>
            <person name="Jiang X."/>
            <person name="Wang W."/>
            <person name="Chen Q."/>
            <person name="Zhang S."/>
            <person name="Li H."/>
            <person name="Wu J."/>
            <person name="Wang P."/>
            <person name="Li P."/>
            <person name="Shi C."/>
            <person name="Zheng F."/>
            <person name="Jian J."/>
            <person name="Huang B."/>
            <person name="Shan D."/>
            <person name="Shi M."/>
            <person name="Fang C."/>
            <person name="Yue Y."/>
            <person name="Li F."/>
            <person name="Li D."/>
            <person name="Wei S."/>
            <person name="Han B."/>
            <person name="Jiang C."/>
            <person name="Yin Y."/>
            <person name="Xia T."/>
            <person name="Zhang Z."/>
            <person name="Bennetzen J.L."/>
            <person name="Zhao S."/>
            <person name="Wan X."/>
        </authorList>
    </citation>
    <scope>NUCLEOTIDE SEQUENCE [LARGE SCALE GENOMIC DNA]</scope>
    <source>
        <strain evidence="14">cv. Shuchazao</strain>
        <tissue evidence="13">Leaf</tissue>
    </source>
</reference>
<evidence type="ECO:0000256" key="4">
    <source>
        <dbReference type="ARBA" id="ARBA00022692"/>
    </source>
</evidence>
<evidence type="ECO:0000313" key="14">
    <source>
        <dbReference type="Proteomes" id="UP000306102"/>
    </source>
</evidence>
<evidence type="ECO:0008006" key="15">
    <source>
        <dbReference type="Google" id="ProtNLM"/>
    </source>
</evidence>
<dbReference type="GO" id="GO:0016020">
    <property type="term" value="C:membrane"/>
    <property type="evidence" value="ECO:0007669"/>
    <property type="project" value="UniProtKB-SubCell"/>
</dbReference>
<evidence type="ECO:0000256" key="12">
    <source>
        <dbReference type="RuleBase" id="RU000461"/>
    </source>
</evidence>
<keyword evidence="4" id="KW-0812">Transmembrane</keyword>
<dbReference type="PRINTS" id="PR00385">
    <property type="entry name" value="P450"/>
</dbReference>
<dbReference type="Pfam" id="PF00067">
    <property type="entry name" value="p450"/>
    <property type="match status" value="1"/>
</dbReference>
<proteinExistence type="inferred from homology"/>
<dbReference type="InterPro" id="IPR036396">
    <property type="entry name" value="Cyt_P450_sf"/>
</dbReference>
<evidence type="ECO:0000256" key="9">
    <source>
        <dbReference type="ARBA" id="ARBA00023033"/>
    </source>
</evidence>
<dbReference type="GO" id="GO:0004497">
    <property type="term" value="F:monooxygenase activity"/>
    <property type="evidence" value="ECO:0007669"/>
    <property type="project" value="UniProtKB-KW"/>
</dbReference>
<dbReference type="STRING" id="542762.A0A4S4EB80"/>
<dbReference type="EMBL" id="SDRB02005865">
    <property type="protein sequence ID" value="THG13452.1"/>
    <property type="molecule type" value="Genomic_DNA"/>
</dbReference>
<keyword evidence="8 11" id="KW-0408">Iron</keyword>
<keyword evidence="6" id="KW-1133">Transmembrane helix</keyword>
<keyword evidence="7 12" id="KW-0560">Oxidoreductase</keyword>
<evidence type="ECO:0000256" key="2">
    <source>
        <dbReference type="ARBA" id="ARBA00010617"/>
    </source>
</evidence>
<feature type="binding site" description="axial binding residue" evidence="11">
    <location>
        <position position="292"/>
    </location>
    <ligand>
        <name>heme</name>
        <dbReference type="ChEBI" id="CHEBI:30413"/>
    </ligand>
    <ligandPart>
        <name>Fe</name>
        <dbReference type="ChEBI" id="CHEBI:18248"/>
    </ligandPart>
</feature>
<dbReference type="GO" id="GO:0020037">
    <property type="term" value="F:heme binding"/>
    <property type="evidence" value="ECO:0007669"/>
    <property type="project" value="InterPro"/>
</dbReference>
<comment type="cofactor">
    <cofactor evidence="11">
        <name>heme</name>
        <dbReference type="ChEBI" id="CHEBI:30413"/>
    </cofactor>
</comment>
<dbReference type="PANTHER" id="PTHR24282:SF255">
    <property type="entry name" value="CYTOCHROME P450 72A11-RELATED"/>
    <property type="match status" value="1"/>
</dbReference>
<dbReference type="InterPro" id="IPR017972">
    <property type="entry name" value="Cyt_P450_CS"/>
</dbReference>
<evidence type="ECO:0000256" key="8">
    <source>
        <dbReference type="ARBA" id="ARBA00023004"/>
    </source>
</evidence>
<keyword evidence="14" id="KW-1185">Reference proteome</keyword>
<evidence type="ECO:0000256" key="10">
    <source>
        <dbReference type="ARBA" id="ARBA00023136"/>
    </source>
</evidence>
<accession>A0A4S4EB80</accession>
<evidence type="ECO:0000256" key="7">
    <source>
        <dbReference type="ARBA" id="ARBA00023002"/>
    </source>
</evidence>
<dbReference type="Gene3D" id="1.10.630.10">
    <property type="entry name" value="Cytochrome P450"/>
    <property type="match status" value="1"/>
</dbReference>
<keyword evidence="9 12" id="KW-0503">Monooxygenase</keyword>
<keyword evidence="10" id="KW-0472">Membrane</keyword>
<dbReference type="PANTHER" id="PTHR24282">
    <property type="entry name" value="CYTOCHROME P450 FAMILY MEMBER"/>
    <property type="match status" value="1"/>
</dbReference>
<dbReference type="InterPro" id="IPR050665">
    <property type="entry name" value="Cytochrome_P450_Monooxygen"/>
</dbReference>
<evidence type="ECO:0000256" key="6">
    <source>
        <dbReference type="ARBA" id="ARBA00022989"/>
    </source>
</evidence>
<gene>
    <name evidence="13" type="ORF">TEA_016736</name>
</gene>
<dbReference type="InterPro" id="IPR001128">
    <property type="entry name" value="Cyt_P450"/>
</dbReference>
<sequence length="344" mass="38999">MRMEGSELGVVEAKADREVPERAGIQGKSIQTVVWRHKRDDINNKSCKIQSHGPVLRRYYPTRPTIPPLLCPTSRFLPTKTNTKIKTIYEEVRSLMRNIIINKKKRTMKGDGDNDLLGILLKTNLKASQEQGNKKNITLTTDEVIEECKLFYFAGQETTSALLVWTMYLLSKHQKWQALAREEALAVFGDNKPTYEGLNQLKTITMILYEVLRLYPPAAHILRAIHKPTRLGELVLPAGVEFTLPVMAIQHDPEIWGEDALEFKPERFSEGITKATKGQGTFFPFSGGPRICIGQNFAMLESKIALATILRHFTFQLSPSYVHSPFNVVTIQPQHGAQFILQKI</sequence>